<dbReference type="Gene3D" id="2.60.120.10">
    <property type="entry name" value="Jelly Rolls"/>
    <property type="match status" value="1"/>
</dbReference>
<dbReference type="PROSITE" id="PS50042">
    <property type="entry name" value="CNMP_BINDING_3"/>
    <property type="match status" value="1"/>
</dbReference>
<keyword evidence="3" id="KW-1185">Reference proteome</keyword>
<dbReference type="InterPro" id="IPR018490">
    <property type="entry name" value="cNMP-bd_dom_sf"/>
</dbReference>
<dbReference type="EMBL" id="FXTN01000001">
    <property type="protein sequence ID" value="SMO32991.1"/>
    <property type="molecule type" value="Genomic_DNA"/>
</dbReference>
<dbReference type="Proteomes" id="UP000320300">
    <property type="component" value="Unassembled WGS sequence"/>
</dbReference>
<evidence type="ECO:0000313" key="2">
    <source>
        <dbReference type="EMBL" id="SMO32991.1"/>
    </source>
</evidence>
<dbReference type="InterPro" id="IPR014710">
    <property type="entry name" value="RmlC-like_jellyroll"/>
</dbReference>
<dbReference type="Pfam" id="PF00027">
    <property type="entry name" value="cNMP_binding"/>
    <property type="match status" value="1"/>
</dbReference>
<feature type="domain" description="Cyclic nucleotide-binding" evidence="1">
    <location>
        <begin position="17"/>
        <end position="120"/>
    </location>
</feature>
<organism evidence="2 3">
    <name type="scientific">Pedobacter westerhofensis</name>
    <dbReference type="NCBI Taxonomy" id="425512"/>
    <lineage>
        <taxon>Bacteria</taxon>
        <taxon>Pseudomonadati</taxon>
        <taxon>Bacteroidota</taxon>
        <taxon>Sphingobacteriia</taxon>
        <taxon>Sphingobacteriales</taxon>
        <taxon>Sphingobacteriaceae</taxon>
        <taxon>Pedobacter</taxon>
    </lineage>
</organism>
<reference evidence="2 3" key="1">
    <citation type="submission" date="2017-05" db="EMBL/GenBank/DDBJ databases">
        <authorList>
            <person name="Varghese N."/>
            <person name="Submissions S."/>
        </authorList>
    </citation>
    <scope>NUCLEOTIDE SEQUENCE [LARGE SCALE GENOMIC DNA]</scope>
    <source>
        <strain evidence="2 3">DSM 19036</strain>
    </source>
</reference>
<sequence>MPKISIDLYKNLESAVIKAGLTIDHVNSLSESIKPKVIPKHEFLITEGAVCNFFGIVLKGSFRCFVTNDLEEFNNDFFFEGDFITALTSYLVSRPTSFNIQALTDTAVFLISEQQFQRMIKDDPRWLLLRTYITETFFIRKCRREISFLKQSAAQRLDTLSLSFPGIEQKVSQYHIASYLGIRPESLSRIKLASNNSK</sequence>
<proteinExistence type="predicted"/>
<dbReference type="OrthoDB" id="758145at2"/>
<evidence type="ECO:0000313" key="3">
    <source>
        <dbReference type="Proteomes" id="UP000320300"/>
    </source>
</evidence>
<gene>
    <name evidence="2" type="ORF">SAMN06265348_10193</name>
</gene>
<dbReference type="InterPro" id="IPR000595">
    <property type="entry name" value="cNMP-bd_dom"/>
</dbReference>
<protein>
    <submittedName>
        <fullName evidence="2">cAMP-binding domain of CRP or a regulatory subunit of cAMP-dependent protein kinases</fullName>
    </submittedName>
</protein>
<dbReference type="RefSeq" id="WP_142526227.1">
    <property type="nucleotide sequence ID" value="NZ_CBCSJO010000002.1"/>
</dbReference>
<accession>A0A521ADY3</accession>
<dbReference type="SUPFAM" id="SSF51206">
    <property type="entry name" value="cAMP-binding domain-like"/>
    <property type="match status" value="1"/>
</dbReference>
<name>A0A521ADY3_9SPHI</name>
<evidence type="ECO:0000259" key="1">
    <source>
        <dbReference type="PROSITE" id="PS50042"/>
    </source>
</evidence>
<dbReference type="AlphaFoldDB" id="A0A521ADY3"/>
<dbReference type="CDD" id="cd00038">
    <property type="entry name" value="CAP_ED"/>
    <property type="match status" value="1"/>
</dbReference>